<evidence type="ECO:0000313" key="2">
    <source>
        <dbReference type="WBParaSite" id="GPLIN_000167100"/>
    </source>
</evidence>
<proteinExistence type="predicted"/>
<dbReference type="Proteomes" id="UP000050741">
    <property type="component" value="Unassembled WGS sequence"/>
</dbReference>
<reference evidence="1" key="1">
    <citation type="submission" date="2013-12" db="EMBL/GenBank/DDBJ databases">
        <authorList>
            <person name="Aslett M."/>
        </authorList>
    </citation>
    <scope>NUCLEOTIDE SEQUENCE [LARGE SCALE GENOMIC DNA]</scope>
    <source>
        <strain evidence="1">Lindley</strain>
    </source>
</reference>
<protein>
    <submittedName>
        <fullName evidence="2">Uncharacterized protein</fullName>
    </submittedName>
</protein>
<dbReference type="WBParaSite" id="GPLIN_000167100">
    <property type="protein sequence ID" value="GPLIN_000167100"/>
    <property type="gene ID" value="GPLIN_000167100"/>
</dbReference>
<sequence length="394" mass="45559">MNSVDIVAKYTQKHSNENAQRHQIRFRMATSKDSVDIVAKYTQNHTNGLEKKKTIDVVDSDQFVSKYPKKPQLNLPFSHSVDIVAKYTQNHTNGLEKKKTIDVMDSDQFVSKYPKKQQLNLPFSRVSISKKESAPPLLMTSTTNKKWTLWSYDCRDFSVHTCFYDPCQYCDVIHKLRLFFKKTDDESKDCWENYLQKGNIYDAETTLLNGLAAFLPSKLAKDVYFKRKLGVGIFRGDIMPNNESAENIAGGVYQLLLLATAGQRSAALLPKFDALFLQTLQLIFDMSPTIARHVNGLFYRCQINPGKGLEQQMEPYGDMGDLPFMAKLEIWIDDCEHEKLIYATLINNINKLIKELEIPFNAFRRFCFFNRIDNGVYFDITAIRKKGYTRNKYF</sequence>
<accession>A0A183BM36</accession>
<organism evidence="1 2">
    <name type="scientific">Globodera pallida</name>
    <name type="common">Potato cyst nematode worm</name>
    <name type="synonym">Heterodera pallida</name>
    <dbReference type="NCBI Taxonomy" id="36090"/>
    <lineage>
        <taxon>Eukaryota</taxon>
        <taxon>Metazoa</taxon>
        <taxon>Ecdysozoa</taxon>
        <taxon>Nematoda</taxon>
        <taxon>Chromadorea</taxon>
        <taxon>Rhabditida</taxon>
        <taxon>Tylenchina</taxon>
        <taxon>Tylenchomorpha</taxon>
        <taxon>Tylenchoidea</taxon>
        <taxon>Heteroderidae</taxon>
        <taxon>Heteroderinae</taxon>
        <taxon>Globodera</taxon>
    </lineage>
</organism>
<evidence type="ECO:0000313" key="1">
    <source>
        <dbReference type="Proteomes" id="UP000050741"/>
    </source>
</evidence>
<reference evidence="1" key="2">
    <citation type="submission" date="2014-05" db="EMBL/GenBank/DDBJ databases">
        <title>The genome and life-stage specific transcriptomes of Globodera pallida elucidate key aspects of plant parasitism by a cyst nematode.</title>
        <authorList>
            <person name="Cotton J.A."/>
            <person name="Lilley C.J."/>
            <person name="Jones L.M."/>
            <person name="Kikuchi T."/>
            <person name="Reid A.J."/>
            <person name="Thorpe P."/>
            <person name="Tsai I.J."/>
            <person name="Beasley H."/>
            <person name="Blok V."/>
            <person name="Cock P.J.A."/>
            <person name="Van den Akker S.E."/>
            <person name="Holroyd N."/>
            <person name="Hunt M."/>
            <person name="Mantelin S."/>
            <person name="Naghra H."/>
            <person name="Pain A."/>
            <person name="Palomares-Rius J.E."/>
            <person name="Zarowiecki M."/>
            <person name="Berriman M."/>
            <person name="Jones J.T."/>
            <person name="Urwin P.E."/>
        </authorList>
    </citation>
    <scope>NUCLEOTIDE SEQUENCE [LARGE SCALE GENOMIC DNA]</scope>
    <source>
        <strain evidence="1">Lindley</strain>
    </source>
</reference>
<name>A0A183BM36_GLOPA</name>
<reference evidence="2" key="3">
    <citation type="submission" date="2016-06" db="UniProtKB">
        <authorList>
            <consortium name="WormBaseParasite"/>
        </authorList>
    </citation>
    <scope>IDENTIFICATION</scope>
</reference>
<keyword evidence="1" id="KW-1185">Reference proteome</keyword>
<dbReference type="AlphaFoldDB" id="A0A183BM36"/>